<organism evidence="2 3">
    <name type="scientific">Triticum urartu</name>
    <name type="common">Red wild einkorn</name>
    <name type="synonym">Crithodium urartu</name>
    <dbReference type="NCBI Taxonomy" id="4572"/>
    <lineage>
        <taxon>Eukaryota</taxon>
        <taxon>Viridiplantae</taxon>
        <taxon>Streptophyta</taxon>
        <taxon>Embryophyta</taxon>
        <taxon>Tracheophyta</taxon>
        <taxon>Spermatophyta</taxon>
        <taxon>Magnoliopsida</taxon>
        <taxon>Liliopsida</taxon>
        <taxon>Poales</taxon>
        <taxon>Poaceae</taxon>
        <taxon>BOP clade</taxon>
        <taxon>Pooideae</taxon>
        <taxon>Triticodae</taxon>
        <taxon>Triticeae</taxon>
        <taxon>Triticinae</taxon>
        <taxon>Triticum</taxon>
    </lineage>
</organism>
<dbReference type="EnsemblPlants" id="TuG1812G0700003742.01.T03">
    <property type="protein sequence ID" value="TuG1812G0700003742.01.T03.cds460633"/>
    <property type="gene ID" value="TuG1812G0700003742.01"/>
</dbReference>
<name>A0A8R7R0S9_TRIUA</name>
<dbReference type="EnsemblPlants" id="TuG1812G0700003742.01.T06">
    <property type="protein sequence ID" value="TuG1812G0700003742.01.T06.cds460633"/>
    <property type="gene ID" value="TuG1812G0700003742.01"/>
</dbReference>
<keyword evidence="3" id="KW-1185">Reference proteome</keyword>
<dbReference type="Gramene" id="TuG1812G0700003719.01.T06">
    <property type="protein sequence ID" value="TuG1812G0700003719.01.T06.cds287610"/>
    <property type="gene ID" value="TuG1812G0700003719.01"/>
</dbReference>
<dbReference type="Gramene" id="TuG1812G0700003719.01.T01">
    <property type="protein sequence ID" value="TuG1812G0700003719.01.T01.cds287610"/>
    <property type="gene ID" value="TuG1812G0700003719.01"/>
</dbReference>
<dbReference type="Gramene" id="TuG1812G0700003742.01.T02">
    <property type="protein sequence ID" value="TuG1812G0700003742.01.T02.cds460633"/>
    <property type="gene ID" value="TuG1812G0700003742.01"/>
</dbReference>
<accession>A0A8R7R0S9</accession>
<dbReference type="EnsemblPlants" id="TuG1812G0700003719.01.T06">
    <property type="protein sequence ID" value="TuG1812G0700003719.01.T06.cds287610"/>
    <property type="gene ID" value="TuG1812G0700003719.01"/>
</dbReference>
<feature type="region of interest" description="Disordered" evidence="1">
    <location>
        <begin position="36"/>
        <end position="65"/>
    </location>
</feature>
<evidence type="ECO:0000256" key="1">
    <source>
        <dbReference type="SAM" id="MobiDB-lite"/>
    </source>
</evidence>
<dbReference type="Gramene" id="TuG1812G0700003742.01.T06">
    <property type="protein sequence ID" value="TuG1812G0700003742.01.T06.cds460633"/>
    <property type="gene ID" value="TuG1812G0700003742.01"/>
</dbReference>
<dbReference type="EnsemblPlants" id="TuG1812G0700003742.01.T02">
    <property type="protein sequence ID" value="TuG1812G0700003742.01.T02.cds460633"/>
    <property type="gene ID" value="TuG1812G0700003742.01"/>
</dbReference>
<dbReference type="Gramene" id="TuG1812G0700003742.01.T03">
    <property type="protein sequence ID" value="TuG1812G0700003742.01.T03.cds460633"/>
    <property type="gene ID" value="TuG1812G0700003742.01"/>
</dbReference>
<dbReference type="Gramene" id="TuG1812G0700003719.01.T03">
    <property type="protein sequence ID" value="TuG1812G0700003719.01.T03.cds287610"/>
    <property type="gene ID" value="TuG1812G0700003719.01"/>
</dbReference>
<proteinExistence type="predicted"/>
<dbReference type="EnsemblPlants" id="TuG1812G0700003742.01.T07">
    <property type="protein sequence ID" value="TuG1812G0700003742.01.T07.cds460633"/>
    <property type="gene ID" value="TuG1812G0700003742.01"/>
</dbReference>
<reference evidence="3" key="1">
    <citation type="journal article" date="2013" name="Nature">
        <title>Draft genome of the wheat A-genome progenitor Triticum urartu.</title>
        <authorList>
            <person name="Ling H.Q."/>
            <person name="Zhao S."/>
            <person name="Liu D."/>
            <person name="Wang J."/>
            <person name="Sun H."/>
            <person name="Zhang C."/>
            <person name="Fan H."/>
            <person name="Li D."/>
            <person name="Dong L."/>
            <person name="Tao Y."/>
            <person name="Gao C."/>
            <person name="Wu H."/>
            <person name="Li Y."/>
            <person name="Cui Y."/>
            <person name="Guo X."/>
            <person name="Zheng S."/>
            <person name="Wang B."/>
            <person name="Yu K."/>
            <person name="Liang Q."/>
            <person name="Yang W."/>
            <person name="Lou X."/>
            <person name="Chen J."/>
            <person name="Feng M."/>
            <person name="Jian J."/>
            <person name="Zhang X."/>
            <person name="Luo G."/>
            <person name="Jiang Y."/>
            <person name="Liu J."/>
            <person name="Wang Z."/>
            <person name="Sha Y."/>
            <person name="Zhang B."/>
            <person name="Wu H."/>
            <person name="Tang D."/>
            <person name="Shen Q."/>
            <person name="Xue P."/>
            <person name="Zou S."/>
            <person name="Wang X."/>
            <person name="Liu X."/>
            <person name="Wang F."/>
            <person name="Yang Y."/>
            <person name="An X."/>
            <person name="Dong Z."/>
            <person name="Zhang K."/>
            <person name="Zhang X."/>
            <person name="Luo M.C."/>
            <person name="Dvorak J."/>
            <person name="Tong Y."/>
            <person name="Wang J."/>
            <person name="Yang H."/>
            <person name="Li Z."/>
            <person name="Wang D."/>
            <person name="Zhang A."/>
            <person name="Wang J."/>
        </authorList>
    </citation>
    <scope>NUCLEOTIDE SEQUENCE</scope>
    <source>
        <strain evidence="3">cv. G1812</strain>
    </source>
</reference>
<dbReference type="EnsemblPlants" id="TuG1812G0700003719.01.T01">
    <property type="protein sequence ID" value="TuG1812G0700003719.01.T01.cds287610"/>
    <property type="gene ID" value="TuG1812G0700003719.01"/>
</dbReference>
<reference evidence="2" key="3">
    <citation type="submission" date="2022-06" db="UniProtKB">
        <authorList>
            <consortium name="EnsemblPlants"/>
        </authorList>
    </citation>
    <scope>IDENTIFICATION</scope>
</reference>
<dbReference type="EnsemblPlants" id="TuG1812G0700003719.01.T03">
    <property type="protein sequence ID" value="TuG1812G0700003719.01.T03.cds287610"/>
    <property type="gene ID" value="TuG1812G0700003719.01"/>
</dbReference>
<protein>
    <submittedName>
        <fullName evidence="2">Uncharacterized protein</fullName>
    </submittedName>
</protein>
<evidence type="ECO:0000313" key="3">
    <source>
        <dbReference type="Proteomes" id="UP000015106"/>
    </source>
</evidence>
<evidence type="ECO:0000313" key="2">
    <source>
        <dbReference type="EnsemblPlants" id="TuG1812G0700003719.01.T03.cds287610"/>
    </source>
</evidence>
<sequence>VARTRIGFVLGYGRPLSVSSPFIFLSSHTQPLPPLLSLSSSPSSPRHESKLGDWDSSASAPNPAEGWRAPAAAISICGSPHCWRRLPDPATGEQTPDHPSLPASLARTRFRHHPRRVWRRRLGVVVVAAQIRGRSEWEEKAAVEVLIYRHGRRSDLDEMTGAGFLTMLRPAPTQVIGVVVLFDSGSGRRWAASPSVPVCPDRCGLLA</sequence>
<dbReference type="Gramene" id="TuG1812G0700003742.01.T07">
    <property type="protein sequence ID" value="TuG1812G0700003742.01.T07.cds460633"/>
    <property type="gene ID" value="TuG1812G0700003742.01"/>
</dbReference>
<reference evidence="2" key="2">
    <citation type="submission" date="2018-03" db="EMBL/GenBank/DDBJ databases">
        <title>The Triticum urartu genome reveals the dynamic nature of wheat genome evolution.</title>
        <authorList>
            <person name="Ling H."/>
            <person name="Ma B."/>
            <person name="Shi X."/>
            <person name="Liu H."/>
            <person name="Dong L."/>
            <person name="Sun H."/>
            <person name="Cao Y."/>
            <person name="Gao Q."/>
            <person name="Zheng S."/>
            <person name="Li Y."/>
            <person name="Yu Y."/>
            <person name="Du H."/>
            <person name="Qi M."/>
            <person name="Li Y."/>
            <person name="Yu H."/>
            <person name="Cui Y."/>
            <person name="Wang N."/>
            <person name="Chen C."/>
            <person name="Wu H."/>
            <person name="Zhao Y."/>
            <person name="Zhang J."/>
            <person name="Li Y."/>
            <person name="Zhou W."/>
            <person name="Zhang B."/>
            <person name="Hu W."/>
            <person name="Eijk M."/>
            <person name="Tang J."/>
            <person name="Witsenboer H."/>
            <person name="Zhao S."/>
            <person name="Li Z."/>
            <person name="Zhang A."/>
            <person name="Wang D."/>
            <person name="Liang C."/>
        </authorList>
    </citation>
    <scope>NUCLEOTIDE SEQUENCE [LARGE SCALE GENOMIC DNA]</scope>
    <source>
        <strain evidence="2">cv. G1812</strain>
    </source>
</reference>
<dbReference type="Proteomes" id="UP000015106">
    <property type="component" value="Chromosome 7"/>
</dbReference>
<dbReference type="AlphaFoldDB" id="A0A8R7R0S9"/>